<reference evidence="2 3" key="1">
    <citation type="submission" date="2024-04" db="EMBL/GenBank/DDBJ databases">
        <title>Genome sequencing and metabolic network reconstruction of aminoacids and betaine degradation by Anoxynatronum sibiricum.</title>
        <authorList>
            <person name="Detkova E.N."/>
            <person name="Boltjanskaja Y.V."/>
            <person name="Mardanov A.V."/>
            <person name="Kevbrin V."/>
        </authorList>
    </citation>
    <scope>NUCLEOTIDE SEQUENCE [LARGE SCALE GENOMIC DNA]</scope>
    <source>
        <strain evidence="2 3">Z-7981</strain>
    </source>
</reference>
<dbReference type="Gene3D" id="2.60.120.460">
    <property type="entry name" value="YjbQ-like"/>
    <property type="match status" value="1"/>
</dbReference>
<sequence length="138" mass="16092">MIELNLTTRHRDHWLEITSEVERIIEQHQWKDGTVTIYVPHTTAGVTINENADAHVTADLIQALQKLVPWEDNYRHAEGNTAAHLKASLMGASQTLLLRNGRWQRGTWQGLYFCEFDGPRQRKVWIQFHPDINRCHID</sequence>
<dbReference type="PROSITE" id="PS01314">
    <property type="entry name" value="UPF0047"/>
    <property type="match status" value="1"/>
</dbReference>
<dbReference type="PANTHER" id="PTHR30615:SF8">
    <property type="entry name" value="UPF0047 PROTEIN C4A8.02C"/>
    <property type="match status" value="1"/>
</dbReference>
<dbReference type="Pfam" id="PF01894">
    <property type="entry name" value="YjbQ"/>
    <property type="match status" value="1"/>
</dbReference>
<proteinExistence type="inferred from homology"/>
<dbReference type="Proteomes" id="UP001407405">
    <property type="component" value="Unassembled WGS sequence"/>
</dbReference>
<dbReference type="PIRSF" id="PIRSF004681">
    <property type="entry name" value="UCP004681"/>
    <property type="match status" value="1"/>
</dbReference>
<name>A0ABU9VY97_9CLOT</name>
<evidence type="ECO:0000256" key="1">
    <source>
        <dbReference type="ARBA" id="ARBA00005534"/>
    </source>
</evidence>
<accession>A0ABU9VY97</accession>
<comment type="similarity">
    <text evidence="1">Belongs to the UPF0047 family.</text>
</comment>
<gene>
    <name evidence="2" type="ORF">AAIG11_16675</name>
</gene>
<comment type="caution">
    <text evidence="2">The sequence shown here is derived from an EMBL/GenBank/DDBJ whole genome shotgun (WGS) entry which is preliminary data.</text>
</comment>
<evidence type="ECO:0000313" key="2">
    <source>
        <dbReference type="EMBL" id="MEN1762126.1"/>
    </source>
</evidence>
<dbReference type="InterPro" id="IPR001602">
    <property type="entry name" value="UPF0047_YjbQ-like"/>
</dbReference>
<dbReference type="InterPro" id="IPR035917">
    <property type="entry name" value="YjbQ-like_sf"/>
</dbReference>
<protein>
    <submittedName>
        <fullName evidence="2">Secondary thiamine-phosphate synthase enzyme YjbQ</fullName>
    </submittedName>
</protein>
<organism evidence="2 3">
    <name type="scientific">Anoxynatronum sibiricum</name>
    <dbReference type="NCBI Taxonomy" id="210623"/>
    <lineage>
        <taxon>Bacteria</taxon>
        <taxon>Bacillati</taxon>
        <taxon>Bacillota</taxon>
        <taxon>Clostridia</taxon>
        <taxon>Eubacteriales</taxon>
        <taxon>Clostridiaceae</taxon>
        <taxon>Anoxynatronum</taxon>
    </lineage>
</organism>
<dbReference type="PANTHER" id="PTHR30615">
    <property type="entry name" value="UNCHARACTERIZED PROTEIN YJBQ-RELATED"/>
    <property type="match status" value="1"/>
</dbReference>
<keyword evidence="3" id="KW-1185">Reference proteome</keyword>
<dbReference type="RefSeq" id="WP_343187411.1">
    <property type="nucleotide sequence ID" value="NZ_JBCITM010000029.1"/>
</dbReference>
<evidence type="ECO:0000313" key="3">
    <source>
        <dbReference type="Proteomes" id="UP001407405"/>
    </source>
</evidence>
<dbReference type="EMBL" id="JBCITM010000029">
    <property type="protein sequence ID" value="MEN1762126.1"/>
    <property type="molecule type" value="Genomic_DNA"/>
</dbReference>
<dbReference type="SUPFAM" id="SSF111038">
    <property type="entry name" value="YjbQ-like"/>
    <property type="match status" value="1"/>
</dbReference>
<dbReference type="NCBIfam" id="TIGR00149">
    <property type="entry name" value="TIGR00149_YjbQ"/>
    <property type="match status" value="1"/>
</dbReference>